<sequence length="55" mass="6501">MQQVLYPLGNSLEDVKSRLKQKNQVIWIAEDGVVYEEPSGMYAYKHYYNESEDML</sequence>
<protein>
    <submittedName>
        <fullName evidence="1">Uncharacterized protein</fullName>
    </submittedName>
</protein>
<proteinExistence type="predicted"/>
<comment type="caution">
    <text evidence="1">The sequence shown here is derived from an EMBL/GenBank/DDBJ whole genome shotgun (WGS) entry which is preliminary data.</text>
</comment>
<dbReference type="VEuPathDB" id="FungiDB:RhiirFUN_013139"/>
<evidence type="ECO:0000313" key="2">
    <source>
        <dbReference type="Proteomes" id="UP000233469"/>
    </source>
</evidence>
<accession>A0A2N1MGN6</accession>
<reference evidence="1 2" key="2">
    <citation type="submission" date="2017-10" db="EMBL/GenBank/DDBJ databases">
        <title>Extensive intraspecific genome diversity in a model arbuscular mycorrhizal fungus.</title>
        <authorList>
            <person name="Chen E.C.H."/>
            <person name="Morin E."/>
            <person name="Baudet D."/>
            <person name="Noel J."/>
            <person name="Ndikumana S."/>
            <person name="Charron P."/>
            <person name="St-Onge C."/>
            <person name="Giorgi J."/>
            <person name="Grigoriev I.V."/>
            <person name="Roux C."/>
            <person name="Martin F.M."/>
            <person name="Corradi N."/>
        </authorList>
    </citation>
    <scope>NUCLEOTIDE SEQUENCE [LARGE SCALE GENOMIC DNA]</scope>
    <source>
        <strain evidence="1 2">C2</strain>
    </source>
</reference>
<gene>
    <name evidence="1" type="ORF">RhiirC2_761461</name>
</gene>
<reference evidence="1 2" key="1">
    <citation type="submission" date="2016-04" db="EMBL/GenBank/DDBJ databases">
        <title>Genome analyses suggest a sexual origin of heterokaryosis in a supposedly ancient asexual fungus.</title>
        <authorList>
            <person name="Ropars J."/>
            <person name="Sedzielewska K."/>
            <person name="Noel J."/>
            <person name="Charron P."/>
            <person name="Farinelli L."/>
            <person name="Marton T."/>
            <person name="Kruger M."/>
            <person name="Pelin A."/>
            <person name="Brachmann A."/>
            <person name="Corradi N."/>
        </authorList>
    </citation>
    <scope>NUCLEOTIDE SEQUENCE [LARGE SCALE GENOMIC DNA]</scope>
    <source>
        <strain evidence="1 2">C2</strain>
    </source>
</reference>
<name>A0A2N1MGN6_9GLOM</name>
<dbReference type="AlphaFoldDB" id="A0A2N1MGN6"/>
<dbReference type="EMBL" id="LLXL01002465">
    <property type="protein sequence ID" value="PKK60776.1"/>
    <property type="molecule type" value="Genomic_DNA"/>
</dbReference>
<dbReference type="Proteomes" id="UP000233469">
    <property type="component" value="Unassembled WGS sequence"/>
</dbReference>
<dbReference type="VEuPathDB" id="FungiDB:RhiirA1_427954"/>
<evidence type="ECO:0000313" key="1">
    <source>
        <dbReference type="EMBL" id="PKK60776.1"/>
    </source>
</evidence>
<dbReference type="VEuPathDB" id="FungiDB:FUN_016389"/>
<organism evidence="1 2">
    <name type="scientific">Rhizophagus irregularis</name>
    <dbReference type="NCBI Taxonomy" id="588596"/>
    <lineage>
        <taxon>Eukaryota</taxon>
        <taxon>Fungi</taxon>
        <taxon>Fungi incertae sedis</taxon>
        <taxon>Mucoromycota</taxon>
        <taxon>Glomeromycotina</taxon>
        <taxon>Glomeromycetes</taxon>
        <taxon>Glomerales</taxon>
        <taxon>Glomeraceae</taxon>
        <taxon>Rhizophagus</taxon>
    </lineage>
</organism>